<protein>
    <submittedName>
        <fullName evidence="2">Uncharacterized protein</fullName>
    </submittedName>
</protein>
<reference evidence="2" key="1">
    <citation type="submission" date="2023-06" db="EMBL/GenBank/DDBJ databases">
        <authorList>
            <consortium name="Lawrence Berkeley National Laboratory"/>
            <person name="Ahrendt S."/>
            <person name="Sahu N."/>
            <person name="Indic B."/>
            <person name="Wong-Bajracharya J."/>
            <person name="Merenyi Z."/>
            <person name="Ke H.-M."/>
            <person name="Monk M."/>
            <person name="Kocsube S."/>
            <person name="Drula E."/>
            <person name="Lipzen A."/>
            <person name="Balint B."/>
            <person name="Henrissat B."/>
            <person name="Andreopoulos B."/>
            <person name="Martin F.M."/>
            <person name="Harder C.B."/>
            <person name="Rigling D."/>
            <person name="Ford K.L."/>
            <person name="Foster G.D."/>
            <person name="Pangilinan J."/>
            <person name="Papanicolaou A."/>
            <person name="Barry K."/>
            <person name="LaButti K."/>
            <person name="Viragh M."/>
            <person name="Koriabine M."/>
            <person name="Yan M."/>
            <person name="Riley R."/>
            <person name="Champramary S."/>
            <person name="Plett K.L."/>
            <person name="Tsai I.J."/>
            <person name="Slot J."/>
            <person name="Sipos G."/>
            <person name="Plett J."/>
            <person name="Nagy L.G."/>
            <person name="Grigoriev I.V."/>
        </authorList>
    </citation>
    <scope>NUCLEOTIDE SEQUENCE</scope>
    <source>
        <strain evidence="2">CCBAS 213</strain>
    </source>
</reference>
<dbReference type="Proteomes" id="UP001175211">
    <property type="component" value="Unassembled WGS sequence"/>
</dbReference>
<dbReference type="AlphaFoldDB" id="A0AA39K9I0"/>
<proteinExistence type="predicted"/>
<evidence type="ECO:0000313" key="2">
    <source>
        <dbReference type="EMBL" id="KAK0457057.1"/>
    </source>
</evidence>
<feature type="region of interest" description="Disordered" evidence="1">
    <location>
        <begin position="17"/>
        <end position="84"/>
    </location>
</feature>
<organism evidence="2 3">
    <name type="scientific">Armillaria tabescens</name>
    <name type="common">Ringless honey mushroom</name>
    <name type="synonym">Agaricus tabescens</name>
    <dbReference type="NCBI Taxonomy" id="1929756"/>
    <lineage>
        <taxon>Eukaryota</taxon>
        <taxon>Fungi</taxon>
        <taxon>Dikarya</taxon>
        <taxon>Basidiomycota</taxon>
        <taxon>Agaricomycotina</taxon>
        <taxon>Agaricomycetes</taxon>
        <taxon>Agaricomycetidae</taxon>
        <taxon>Agaricales</taxon>
        <taxon>Marasmiineae</taxon>
        <taxon>Physalacriaceae</taxon>
        <taxon>Desarmillaria</taxon>
    </lineage>
</organism>
<sequence>MSSQKDYSSAFAELQSTYGFGGHVPSPIPKKSKTSETSKPFLPSFLRSRTQSPSPSSTSTKASFGALPSKLGASPVSPERDETKTALNKEAQAYAYLAGKGVQGEKLLHDEKSKFFLNDLLSLESRCTDSLIDGENKLDAAAYWG</sequence>
<dbReference type="RefSeq" id="XP_060329372.1">
    <property type="nucleotide sequence ID" value="XM_060469721.1"/>
</dbReference>
<comment type="caution">
    <text evidence="2">The sequence shown here is derived from an EMBL/GenBank/DDBJ whole genome shotgun (WGS) entry which is preliminary data.</text>
</comment>
<accession>A0AA39K9I0</accession>
<feature type="compositionally biased region" description="Low complexity" evidence="1">
    <location>
        <begin position="47"/>
        <end position="60"/>
    </location>
</feature>
<name>A0AA39K9I0_ARMTA</name>
<gene>
    <name evidence="2" type="ORF">EV420DRAFT_1480932</name>
</gene>
<evidence type="ECO:0000313" key="3">
    <source>
        <dbReference type="Proteomes" id="UP001175211"/>
    </source>
</evidence>
<keyword evidence="3" id="KW-1185">Reference proteome</keyword>
<dbReference type="GeneID" id="85353269"/>
<evidence type="ECO:0000256" key="1">
    <source>
        <dbReference type="SAM" id="MobiDB-lite"/>
    </source>
</evidence>
<dbReference type="EMBL" id="JAUEPS010000023">
    <property type="protein sequence ID" value="KAK0457057.1"/>
    <property type="molecule type" value="Genomic_DNA"/>
</dbReference>